<sequence>MCSGEKYGFRQHIQKINVPVDDPNSLRLSKGWSKIRENLSSPFQGVTTGFSHGRMEESCSRPPKDTSSLALIALTYEDASDLESELREVSPAPGLDEDSLKSHVFCLQHAAEFKQKLDALGGMPTLLVCHPDYPKFLAETK</sequence>
<reference evidence="1" key="1">
    <citation type="journal article" date="2016" name="Nat. Genet.">
        <title>A high-quality carrot genome assembly provides new insights into carotenoid accumulation and asterid genome evolution.</title>
        <authorList>
            <person name="Iorizzo M."/>
            <person name="Ellison S."/>
            <person name="Senalik D."/>
            <person name="Zeng P."/>
            <person name="Satapoomin P."/>
            <person name="Huang J."/>
            <person name="Bowman M."/>
            <person name="Iovene M."/>
            <person name="Sanseverino W."/>
            <person name="Cavagnaro P."/>
            <person name="Yildiz M."/>
            <person name="Macko-Podgorni A."/>
            <person name="Moranska E."/>
            <person name="Grzebelus E."/>
            <person name="Grzebelus D."/>
            <person name="Ashrafi H."/>
            <person name="Zheng Z."/>
            <person name="Cheng S."/>
            <person name="Spooner D."/>
            <person name="Van Deynze A."/>
            <person name="Simon P."/>
        </authorList>
    </citation>
    <scope>NUCLEOTIDE SEQUENCE [LARGE SCALE GENOMIC DNA]</scope>
    <source>
        <tissue evidence="1">Leaf</tissue>
    </source>
</reference>
<evidence type="ECO:0000313" key="1">
    <source>
        <dbReference type="EMBL" id="KZM87474.1"/>
    </source>
</evidence>
<gene>
    <name evidence="1" type="ORF">DCAR_024608</name>
</gene>
<dbReference type="STRING" id="79200.A0A164TG23"/>
<name>A0A164TG23_DAUCS</name>
<dbReference type="AlphaFoldDB" id="A0A164TG23"/>
<dbReference type="Gramene" id="KZM87474">
    <property type="protein sequence ID" value="KZM87474"/>
    <property type="gene ID" value="DCAR_024608"/>
</dbReference>
<proteinExistence type="predicted"/>
<accession>A0A164TG23</accession>
<dbReference type="EMBL" id="LNRQ01000007">
    <property type="protein sequence ID" value="KZM87474.1"/>
    <property type="molecule type" value="Genomic_DNA"/>
</dbReference>
<organism evidence="1">
    <name type="scientific">Daucus carota subsp. sativus</name>
    <name type="common">Carrot</name>
    <dbReference type="NCBI Taxonomy" id="79200"/>
    <lineage>
        <taxon>Eukaryota</taxon>
        <taxon>Viridiplantae</taxon>
        <taxon>Streptophyta</taxon>
        <taxon>Embryophyta</taxon>
        <taxon>Tracheophyta</taxon>
        <taxon>Spermatophyta</taxon>
        <taxon>Magnoliopsida</taxon>
        <taxon>eudicotyledons</taxon>
        <taxon>Gunneridae</taxon>
        <taxon>Pentapetalae</taxon>
        <taxon>asterids</taxon>
        <taxon>campanulids</taxon>
        <taxon>Apiales</taxon>
        <taxon>Apiaceae</taxon>
        <taxon>Apioideae</taxon>
        <taxon>Scandiceae</taxon>
        <taxon>Daucinae</taxon>
        <taxon>Daucus</taxon>
        <taxon>Daucus sect. Daucus</taxon>
    </lineage>
</organism>
<protein>
    <submittedName>
        <fullName evidence="1">Uncharacterized protein</fullName>
    </submittedName>
</protein>
<comment type="caution">
    <text evidence="1">The sequence shown here is derived from an EMBL/GenBank/DDBJ whole genome shotgun (WGS) entry which is preliminary data.</text>
</comment>